<evidence type="ECO:0000256" key="5">
    <source>
        <dbReference type="HAMAP-Rule" id="MF_00198"/>
    </source>
</evidence>
<dbReference type="InterPro" id="IPR029063">
    <property type="entry name" value="SAM-dependent_MTases_sf"/>
</dbReference>
<dbReference type="Gene3D" id="3.40.50.150">
    <property type="entry name" value="Vaccinia Virus protein VP39"/>
    <property type="match status" value="1"/>
</dbReference>
<dbReference type="Proteomes" id="UP000605013">
    <property type="component" value="Unassembled WGS sequence"/>
</dbReference>
<dbReference type="RefSeq" id="WP_202998775.1">
    <property type="nucleotide sequence ID" value="NZ_JAEMEF010000002.1"/>
</dbReference>
<dbReference type="PROSITE" id="PS51006">
    <property type="entry name" value="PABS_2"/>
    <property type="match status" value="1"/>
</dbReference>
<feature type="transmembrane region" description="Helical" evidence="5">
    <location>
        <begin position="171"/>
        <end position="188"/>
    </location>
</feature>
<proteinExistence type="inferred from homology"/>
<comment type="similarity">
    <text evidence="1 5">Belongs to the spermidine/spermine synthase family.</text>
</comment>
<evidence type="ECO:0000256" key="2">
    <source>
        <dbReference type="ARBA" id="ARBA00022679"/>
    </source>
</evidence>
<feature type="domain" description="PABS" evidence="7">
    <location>
        <begin position="210"/>
        <end position="448"/>
    </location>
</feature>
<dbReference type="GO" id="GO:0004766">
    <property type="term" value="F:spermidine synthase activity"/>
    <property type="evidence" value="ECO:0007669"/>
    <property type="project" value="UniProtKB-EC"/>
</dbReference>
<dbReference type="HAMAP" id="MF_00198">
    <property type="entry name" value="Spermidine_synth"/>
    <property type="match status" value="1"/>
</dbReference>
<dbReference type="InterPro" id="IPR030374">
    <property type="entry name" value="PABS"/>
</dbReference>
<feature type="binding site" evidence="5">
    <location>
        <position position="317"/>
    </location>
    <ligand>
        <name>S-methyl-5'-thioadenosine</name>
        <dbReference type="ChEBI" id="CHEBI:17509"/>
    </ligand>
</feature>
<keyword evidence="5" id="KW-1003">Cell membrane</keyword>
<feature type="binding site" evidence="5">
    <location>
        <position position="297"/>
    </location>
    <ligand>
        <name>spermidine</name>
        <dbReference type="ChEBI" id="CHEBI:57834"/>
    </ligand>
</feature>
<keyword evidence="9" id="KW-1185">Reference proteome</keyword>
<dbReference type="InterPro" id="IPR001045">
    <property type="entry name" value="Spermi_synthase"/>
</dbReference>
<name>A0ABS1WI30_9FLAO</name>
<evidence type="ECO:0000256" key="4">
    <source>
        <dbReference type="ARBA" id="ARBA00023115"/>
    </source>
</evidence>
<accession>A0ABS1WI30</accession>
<comment type="pathway">
    <text evidence="5">Amine and polyamine biosynthesis; spermidine biosynthesis; spermidine from putrescine: step 1/1.</text>
</comment>
<dbReference type="InterPro" id="IPR030373">
    <property type="entry name" value="PABS_CS"/>
</dbReference>
<feature type="binding site" evidence="5">
    <location>
        <position position="243"/>
    </location>
    <ligand>
        <name>S-methyl-5'-thioadenosine</name>
        <dbReference type="ChEBI" id="CHEBI:17509"/>
    </ligand>
</feature>
<keyword evidence="5" id="KW-0812">Transmembrane</keyword>
<keyword evidence="5" id="KW-1133">Transmembrane helix</keyword>
<evidence type="ECO:0000256" key="6">
    <source>
        <dbReference type="PROSITE-ProRule" id="PRU00354"/>
    </source>
</evidence>
<feature type="transmembrane region" description="Helical" evidence="5">
    <location>
        <begin position="70"/>
        <end position="96"/>
    </location>
</feature>
<dbReference type="PROSITE" id="PS01330">
    <property type="entry name" value="PABS_1"/>
    <property type="match status" value="1"/>
</dbReference>
<keyword evidence="4 5" id="KW-0620">Polyamine biosynthesis</keyword>
<dbReference type="EMBL" id="JAEMEF010000002">
    <property type="protein sequence ID" value="MBL7558789.1"/>
    <property type="molecule type" value="Genomic_DNA"/>
</dbReference>
<feature type="transmembrane region" description="Helical" evidence="5">
    <location>
        <begin position="12"/>
        <end position="30"/>
    </location>
</feature>
<evidence type="ECO:0000313" key="9">
    <source>
        <dbReference type="Proteomes" id="UP000605013"/>
    </source>
</evidence>
<comment type="caution">
    <text evidence="8">The sequence shown here is derived from an EMBL/GenBank/DDBJ whole genome shotgun (WGS) entry which is preliminary data.</text>
</comment>
<keyword evidence="5" id="KW-0472">Membrane</keyword>
<keyword evidence="3 5" id="KW-0745">Spermidine biosynthesis</keyword>
<gene>
    <name evidence="5" type="primary">speE</name>
    <name evidence="8" type="ORF">JAO71_03150</name>
</gene>
<sequence>MGYTKKQKSFALKIALFATGLSGIVAEYILSTLASYFIGNAILQFTLIVSIMLFAMGLGSRLSRLFTGNVVLSFVITELILSVFISFSAIICYLIYGYTDFSWLIIYMFSILIGLLIGLEIPLATRINDDYEELRLNISNILEKDYFGSLIGGLFFAFVGLPYLGLTYTPFILGFLNLSVSFWLFVVLKDTFSTKIKKTLILAYIVVTSCIALGIYFANPIIQYGEQAKYKDKIVFSQQTKYQKIVITKWKEWHSLYINGNQQLSSFDEFMYHEPMAHVTMNLAEKKNNILILGGGDGCLAREVLKYDNIETITLVDLDPVMLDLGKNNKTFKSINNNALNNSKIKTIAADAFTFLENKTIDYDVIFVDLPDPNNVDLNKLYTKEFYLLCSQRLTKNGIMITQSGSPYYATKAFYCIEKTMQAANFNTIPLHNQILTLGEWGWIIGGKQKISSQQIQNIDVSKIDSLKWLNNKSINLLTSFGKPLSDTTNIKINTIFNPKLYTYYKEGNWNLY</sequence>
<organism evidence="8 9">
    <name type="scientific">Olleya sediminilitoris</name>
    <dbReference type="NCBI Taxonomy" id="2795739"/>
    <lineage>
        <taxon>Bacteria</taxon>
        <taxon>Pseudomonadati</taxon>
        <taxon>Bacteroidota</taxon>
        <taxon>Flavobacteriia</taxon>
        <taxon>Flavobacteriales</taxon>
        <taxon>Flavobacteriaceae</taxon>
    </lineage>
</organism>
<keyword evidence="2 5" id="KW-0808">Transferase</keyword>
<comment type="function">
    <text evidence="5">Catalyzes the irreversible transfer of a propylamine group from the amino donor S-adenosylmethioninamine (decarboxy-AdoMet) to putrescine (1,4-diaminobutane) to yield spermidine.</text>
</comment>
<evidence type="ECO:0000256" key="3">
    <source>
        <dbReference type="ARBA" id="ARBA00023066"/>
    </source>
</evidence>
<reference evidence="8 9" key="1">
    <citation type="submission" date="2020-12" db="EMBL/GenBank/DDBJ databases">
        <title>Olleya sediminilitoris sp. nov., isolated from a tidal flat.</title>
        <authorList>
            <person name="Park S."/>
            <person name="Yoon J.-H."/>
        </authorList>
    </citation>
    <scope>NUCLEOTIDE SEQUENCE [LARGE SCALE GENOMIC DNA]</scope>
    <source>
        <strain evidence="8 9">YSTF-M6</strain>
    </source>
</reference>
<dbReference type="NCBIfam" id="NF002956">
    <property type="entry name" value="PRK03612.1"/>
    <property type="match status" value="1"/>
</dbReference>
<feature type="transmembrane region" description="Helical" evidence="5">
    <location>
        <begin position="102"/>
        <end position="125"/>
    </location>
</feature>
<comment type="subcellular location">
    <subcellularLocation>
        <location evidence="5">Cell membrane</location>
        <topology evidence="5">Multi-pass membrane protein</topology>
    </subcellularLocation>
</comment>
<feature type="transmembrane region" description="Helical" evidence="5">
    <location>
        <begin position="36"/>
        <end position="58"/>
    </location>
</feature>
<evidence type="ECO:0000259" key="7">
    <source>
        <dbReference type="PROSITE" id="PS51006"/>
    </source>
</evidence>
<feature type="transmembrane region" description="Helical" evidence="5">
    <location>
        <begin position="146"/>
        <end position="165"/>
    </location>
</feature>
<feature type="binding site" evidence="5">
    <location>
        <position position="273"/>
    </location>
    <ligand>
        <name>spermidine</name>
        <dbReference type="ChEBI" id="CHEBI:57834"/>
    </ligand>
</feature>
<feature type="binding site" evidence="5">
    <location>
        <begin position="351"/>
        <end position="352"/>
    </location>
    <ligand>
        <name>S-methyl-5'-thioadenosine</name>
        <dbReference type="ChEBI" id="CHEBI:17509"/>
    </ligand>
</feature>
<dbReference type="PANTHER" id="PTHR43317:SF1">
    <property type="entry name" value="THERMOSPERMINE SYNTHASE ACAULIS5"/>
    <property type="match status" value="1"/>
</dbReference>
<feature type="transmembrane region" description="Helical" evidence="5">
    <location>
        <begin position="200"/>
        <end position="218"/>
    </location>
</feature>
<feature type="active site" description="Proton acceptor" evidence="5 6">
    <location>
        <position position="369"/>
    </location>
</feature>
<evidence type="ECO:0000256" key="1">
    <source>
        <dbReference type="ARBA" id="ARBA00007867"/>
    </source>
</evidence>
<dbReference type="Pfam" id="PF01564">
    <property type="entry name" value="Spermine_synth"/>
    <property type="match status" value="1"/>
</dbReference>
<dbReference type="PANTHER" id="PTHR43317">
    <property type="entry name" value="THERMOSPERMINE SYNTHASE ACAULIS5"/>
    <property type="match status" value="1"/>
</dbReference>
<protein>
    <recommendedName>
        <fullName evidence="5">Polyamine aminopropyltransferase</fullName>
    </recommendedName>
    <alternativeName>
        <fullName evidence="5">Putrescine aminopropyltransferase</fullName>
        <shortName evidence="5">PAPT</shortName>
    </alternativeName>
    <alternativeName>
        <fullName evidence="5">Spermidine synthase</fullName>
        <shortName evidence="5">SPDS</shortName>
        <shortName evidence="5">SPDSY</shortName>
        <ecNumber evidence="5">2.5.1.16</ecNumber>
    </alternativeName>
</protein>
<evidence type="ECO:0000313" key="8">
    <source>
        <dbReference type="EMBL" id="MBL7558789.1"/>
    </source>
</evidence>
<comment type="catalytic activity">
    <reaction evidence="5">
        <text>S-adenosyl 3-(methylsulfanyl)propylamine + putrescine = S-methyl-5'-thioadenosine + spermidine + H(+)</text>
        <dbReference type="Rhea" id="RHEA:12721"/>
        <dbReference type="ChEBI" id="CHEBI:15378"/>
        <dbReference type="ChEBI" id="CHEBI:17509"/>
        <dbReference type="ChEBI" id="CHEBI:57443"/>
        <dbReference type="ChEBI" id="CHEBI:57834"/>
        <dbReference type="ChEBI" id="CHEBI:326268"/>
        <dbReference type="EC" id="2.5.1.16"/>
    </reaction>
</comment>
<comment type="caution">
    <text evidence="5">Lacks conserved residue(s) required for the propagation of feature annotation.</text>
</comment>
<dbReference type="SUPFAM" id="SSF53335">
    <property type="entry name" value="S-adenosyl-L-methionine-dependent methyltransferases"/>
    <property type="match status" value="1"/>
</dbReference>
<dbReference type="CDD" id="cd02440">
    <property type="entry name" value="AdoMet_MTases"/>
    <property type="match status" value="1"/>
</dbReference>
<dbReference type="EC" id="2.5.1.16" evidence="5"/>
<comment type="subunit">
    <text evidence="5">Homodimer or homotetramer.</text>
</comment>